<protein>
    <recommendedName>
        <fullName evidence="12">Pectate lyase superfamily protein domain-containing protein</fullName>
    </recommendedName>
</protein>
<gene>
    <name evidence="10" type="ORF">Cflav_PD6192</name>
</gene>
<dbReference type="EMBL" id="ABOX02000015">
    <property type="protein sequence ID" value="EEF60602.1"/>
    <property type="molecule type" value="Genomic_DNA"/>
</dbReference>
<keyword evidence="4" id="KW-0969">Cilium</keyword>
<dbReference type="OrthoDB" id="197688at2"/>
<dbReference type="RefSeq" id="WP_007415318.1">
    <property type="nucleotide sequence ID" value="NZ_ABOX02000015.1"/>
</dbReference>
<dbReference type="STRING" id="320771.Cflav_PD6192"/>
<accession>B9XHM4</accession>
<evidence type="ECO:0000313" key="10">
    <source>
        <dbReference type="EMBL" id="EEF60602.1"/>
    </source>
</evidence>
<feature type="domain" description="Bacterial repeat" evidence="6">
    <location>
        <begin position="818"/>
        <end position="887"/>
    </location>
</feature>
<keyword evidence="5" id="KW-0966">Cell projection</keyword>
<dbReference type="InterPro" id="IPR044060">
    <property type="entry name" value="Bacterial_rp_domain"/>
</dbReference>
<evidence type="ECO:0000313" key="11">
    <source>
        <dbReference type="Proteomes" id="UP000003688"/>
    </source>
</evidence>
<feature type="domain" description="CBM6/CBM35/CBM36-like 1" evidence="8">
    <location>
        <begin position="42"/>
        <end position="194"/>
    </location>
</feature>
<proteinExistence type="predicted"/>
<dbReference type="Pfam" id="PF18998">
    <property type="entry name" value="Flg_new_2"/>
    <property type="match status" value="2"/>
</dbReference>
<dbReference type="InterPro" id="IPR013783">
    <property type="entry name" value="Ig-like_fold"/>
</dbReference>
<dbReference type="Pfam" id="PF22544">
    <property type="entry name" value="HYDIN_VesB_CFA65-like_Ig"/>
    <property type="match status" value="1"/>
</dbReference>
<evidence type="ECO:0000256" key="1">
    <source>
        <dbReference type="ARBA" id="ARBA00004138"/>
    </source>
</evidence>
<evidence type="ECO:0008006" key="12">
    <source>
        <dbReference type="Google" id="ProtNLM"/>
    </source>
</evidence>
<comment type="caution">
    <text evidence="10">The sequence shown here is derived from an EMBL/GenBank/DDBJ whole genome shotgun (WGS) entry which is preliminary data.</text>
</comment>
<evidence type="ECO:0000259" key="8">
    <source>
        <dbReference type="Pfam" id="PF22815"/>
    </source>
</evidence>
<dbReference type="InterPro" id="IPR033801">
    <property type="entry name" value="CBM6-CBM35-CBM36-like_1"/>
</dbReference>
<evidence type="ECO:0000259" key="7">
    <source>
        <dbReference type="Pfam" id="PF22544"/>
    </source>
</evidence>
<dbReference type="InterPro" id="IPR055149">
    <property type="entry name" value="Agl_cat_D2"/>
</dbReference>
<dbReference type="Proteomes" id="UP000003688">
    <property type="component" value="Unassembled WGS sequence"/>
</dbReference>
<dbReference type="SUPFAM" id="SSF51126">
    <property type="entry name" value="Pectin lyase-like"/>
    <property type="match status" value="1"/>
</dbReference>
<evidence type="ECO:0000259" key="9">
    <source>
        <dbReference type="Pfam" id="PF22816"/>
    </source>
</evidence>
<dbReference type="Pfam" id="PF22815">
    <property type="entry name" value="CatAgl_D1"/>
    <property type="match status" value="1"/>
</dbReference>
<evidence type="ECO:0000256" key="3">
    <source>
        <dbReference type="ARBA" id="ARBA00022490"/>
    </source>
</evidence>
<dbReference type="InterPro" id="IPR012334">
    <property type="entry name" value="Pectin_lyas_fold"/>
</dbReference>
<evidence type="ECO:0000256" key="4">
    <source>
        <dbReference type="ARBA" id="ARBA00023069"/>
    </source>
</evidence>
<dbReference type="Gene3D" id="2.60.40.10">
    <property type="entry name" value="Immunoglobulins"/>
    <property type="match status" value="1"/>
</dbReference>
<keyword evidence="11" id="KW-1185">Reference proteome</keyword>
<name>B9XHM4_PEDPL</name>
<feature type="domain" description="HYDIN/VesB/CFA65-like Ig-like" evidence="7">
    <location>
        <begin position="898"/>
        <end position="979"/>
    </location>
</feature>
<dbReference type="InterPro" id="IPR011050">
    <property type="entry name" value="Pectin_lyase_fold/virulence"/>
</dbReference>
<dbReference type="InterPro" id="IPR053879">
    <property type="entry name" value="HYDIN_VesB_CFA65-like_Ig"/>
</dbReference>
<organism evidence="10 11">
    <name type="scientific">Pedosphaera parvula (strain Ellin514)</name>
    <dbReference type="NCBI Taxonomy" id="320771"/>
    <lineage>
        <taxon>Bacteria</taxon>
        <taxon>Pseudomonadati</taxon>
        <taxon>Verrucomicrobiota</taxon>
        <taxon>Pedosphaerae</taxon>
        <taxon>Pedosphaerales</taxon>
        <taxon>Pedosphaeraceae</taxon>
        <taxon>Pedosphaera</taxon>
    </lineage>
</organism>
<feature type="domain" description="Bacterial repeat" evidence="6">
    <location>
        <begin position="664"/>
        <end position="735"/>
    </location>
</feature>
<evidence type="ECO:0000256" key="2">
    <source>
        <dbReference type="ARBA" id="ARBA00004496"/>
    </source>
</evidence>
<sequence length="1068" mass="112100">MNYMVFPGRFWPSFRACISQFASVLIFICFCQRAFGISGAVVPWTTYEAESMTVNGAILGPAYTPNVVTSESTGRRCAQLSSTGHYIQFTAQATANSLVVRYSVQDSADGVGTDYTISLYKNGTFIGKLPVTSRYSWLYGSYPFVNTPGSSPRNFFDEARTNGVSISAGDVIRLQKDATDTAPYYIIDLVDLEDATPALSQPGGSVSIKSAPYNAVGDGVADDTAALQNCINGNNNVWIPPSTYKITGSISIPSNRTIRGAGMWYTTLVGEPSLYGSSNRRVTLNGSGSNIQLSDFAIIGKLNYRNDSEPNDGLGGSYGTGSTISRLWVEHTKVGGWIINSLGLVVDSCRFRNTIADGINFSVGMRSCTVTNCAARGTGDDCFAIWPATYTSQTYTPGLNVITHCTAQTPFLANGGAIYGGDSNRIEDCLVQDMPYGSGILFSTTFAVGANNFSGTTIAQRCDLNRCGGYDPGFTWRGAVQLCLDHKSMSGVNLNNLMITNSISDGVSIIAPGSSTGTGVGTLANAIMSNVVIPNYGLGTSGRHGLWARSDTIGSMTVSNSSIVEYQEASANFSFNFATSNVPVVVQTAPSGRSFSVDSTNYSTAQTFNWLYGSSHTISTTSPQAGGTGTQYVWSDWSDGGALSHSITATSPATNTASFRTQYFLTMNVDAGGSVTPANRWTNSGAILSISANASNGYSFTGWTGNGNGSYSGMDNPAIIAMNGPITQTAHFAPNNISVTVQPNPSGRSFTVDGTDYTNAQDFSWMPGSVHTIATSSPQSSGAGTRFVWSSWSNGGAISNIVAPATNTVYTVNFSPEYYLTTVAGFGGSVSPASGWYSNSAVLNVSATASNGYGFDSWSGSGVGSYSGNNNPAVVTLNGPATQSANFIGMMKTLNLTADLSFGPVPIGSSSNRVFTISNSGNAVLTVSSITCPTVFNGDWAGSIPPASSTNVVLTFSPLAATNYSGYVTVISDATSGSNALFASGIGFITNTPPAQSILEISLIGDLVKITYAATPGFLYHLETTTTISAPEWSAVADSWTNATANMVTFTDTNSPTLAPRFYRIISP</sequence>
<evidence type="ECO:0000256" key="5">
    <source>
        <dbReference type="ARBA" id="ARBA00023273"/>
    </source>
</evidence>
<dbReference type="Gene3D" id="2.160.20.10">
    <property type="entry name" value="Single-stranded right-handed beta-helix, Pectin lyase-like"/>
    <property type="match status" value="1"/>
</dbReference>
<evidence type="ECO:0000259" key="6">
    <source>
        <dbReference type="Pfam" id="PF18998"/>
    </source>
</evidence>
<reference evidence="10 11" key="1">
    <citation type="journal article" date="2011" name="J. Bacteriol.">
        <title>Genome sequence of 'Pedosphaera parvula' Ellin514, an aerobic Verrucomicrobial isolate from pasture soil.</title>
        <authorList>
            <person name="Kant R."/>
            <person name="van Passel M.W."/>
            <person name="Sangwan P."/>
            <person name="Palva A."/>
            <person name="Lucas S."/>
            <person name="Copeland A."/>
            <person name="Lapidus A."/>
            <person name="Glavina Del Rio T."/>
            <person name="Dalin E."/>
            <person name="Tice H."/>
            <person name="Bruce D."/>
            <person name="Goodwin L."/>
            <person name="Pitluck S."/>
            <person name="Chertkov O."/>
            <person name="Larimer F.W."/>
            <person name="Land M.L."/>
            <person name="Hauser L."/>
            <person name="Brettin T.S."/>
            <person name="Detter J.C."/>
            <person name="Han S."/>
            <person name="de Vos W.M."/>
            <person name="Janssen P.H."/>
            <person name="Smidt H."/>
        </authorList>
    </citation>
    <scope>NUCLEOTIDE SEQUENCE [LARGE SCALE GENOMIC DNA]</scope>
    <source>
        <strain evidence="10 11">Ellin514</strain>
    </source>
</reference>
<dbReference type="AlphaFoldDB" id="B9XHM4"/>
<feature type="domain" description="Alpha-1,3-glucanase catalytic" evidence="9">
    <location>
        <begin position="232"/>
        <end position="469"/>
    </location>
</feature>
<dbReference type="CDD" id="cd14490">
    <property type="entry name" value="CBM6-CBM35-CBM36_like_1"/>
    <property type="match status" value="1"/>
</dbReference>
<keyword evidence="3" id="KW-0963">Cytoplasm</keyword>
<comment type="subcellular location">
    <subcellularLocation>
        <location evidence="1">Cell projection</location>
        <location evidence="1">Cilium</location>
    </subcellularLocation>
    <subcellularLocation>
        <location evidence="2">Cytoplasm</location>
    </subcellularLocation>
</comment>
<dbReference type="Pfam" id="PF22816">
    <property type="entry name" value="CatAgl_D2"/>
    <property type="match status" value="1"/>
</dbReference>